<protein>
    <submittedName>
        <fullName evidence="1">Uncharacterized protein</fullName>
    </submittedName>
</protein>
<reference evidence="1" key="1">
    <citation type="submission" date="2014-09" db="EMBL/GenBank/DDBJ databases">
        <authorList>
            <person name="Magalhaes I.L.F."/>
            <person name="Oliveira U."/>
            <person name="Santos F.R."/>
            <person name="Vidigal T.H.D.A."/>
            <person name="Brescovit A.D."/>
            <person name="Santos A.J."/>
        </authorList>
    </citation>
    <scope>NUCLEOTIDE SEQUENCE</scope>
    <source>
        <tissue evidence="1">Shoot tissue taken approximately 20 cm above the soil surface</tissue>
    </source>
</reference>
<proteinExistence type="predicted"/>
<dbReference type="AlphaFoldDB" id="A0A0A9B0Z0"/>
<evidence type="ECO:0000313" key="1">
    <source>
        <dbReference type="EMBL" id="JAD57609.1"/>
    </source>
</evidence>
<reference evidence="1" key="2">
    <citation type="journal article" date="2015" name="Data Brief">
        <title>Shoot transcriptome of the giant reed, Arundo donax.</title>
        <authorList>
            <person name="Barrero R.A."/>
            <person name="Guerrero F.D."/>
            <person name="Moolhuijzen P."/>
            <person name="Goolsby J.A."/>
            <person name="Tidwell J."/>
            <person name="Bellgard S.E."/>
            <person name="Bellgard M.I."/>
        </authorList>
    </citation>
    <scope>NUCLEOTIDE SEQUENCE</scope>
    <source>
        <tissue evidence="1">Shoot tissue taken approximately 20 cm above the soil surface</tissue>
    </source>
</reference>
<organism evidence="1">
    <name type="scientific">Arundo donax</name>
    <name type="common">Giant reed</name>
    <name type="synonym">Donax arundinaceus</name>
    <dbReference type="NCBI Taxonomy" id="35708"/>
    <lineage>
        <taxon>Eukaryota</taxon>
        <taxon>Viridiplantae</taxon>
        <taxon>Streptophyta</taxon>
        <taxon>Embryophyta</taxon>
        <taxon>Tracheophyta</taxon>
        <taxon>Spermatophyta</taxon>
        <taxon>Magnoliopsida</taxon>
        <taxon>Liliopsida</taxon>
        <taxon>Poales</taxon>
        <taxon>Poaceae</taxon>
        <taxon>PACMAD clade</taxon>
        <taxon>Arundinoideae</taxon>
        <taxon>Arundineae</taxon>
        <taxon>Arundo</taxon>
    </lineage>
</organism>
<sequence>MTSLERTHNFACHCIVQIGRHVWMVKTFSVLLSASGCLTNLLGLCYSNVSISDEQSTMYVYIKLLGFSTGICHSCTENFAPVTVTCT</sequence>
<accession>A0A0A9B0Z0</accession>
<dbReference type="EMBL" id="GBRH01240286">
    <property type="protein sequence ID" value="JAD57609.1"/>
    <property type="molecule type" value="Transcribed_RNA"/>
</dbReference>
<name>A0A0A9B0Z0_ARUDO</name>